<protein>
    <submittedName>
        <fullName evidence="2">Uncharacterized protein</fullName>
    </submittedName>
</protein>
<accession>A0A0J8U5E5</accession>
<dbReference type="AlphaFoldDB" id="A0A0J8U5E5"/>
<reference evidence="3" key="1">
    <citation type="journal article" date="2010" name="Genome Res.">
        <title>Population genomic sequencing of Coccidioides fungi reveals recent hybridization and transposon control.</title>
        <authorList>
            <person name="Neafsey D.E."/>
            <person name="Barker B.M."/>
            <person name="Sharpton T.J."/>
            <person name="Stajich J.E."/>
            <person name="Park D.J."/>
            <person name="Whiston E."/>
            <person name="Hung C.-Y."/>
            <person name="McMahan C."/>
            <person name="White J."/>
            <person name="Sykes S."/>
            <person name="Heiman D."/>
            <person name="Young S."/>
            <person name="Zeng Q."/>
            <person name="Abouelleil A."/>
            <person name="Aftuck L."/>
            <person name="Bessette D."/>
            <person name="Brown A."/>
            <person name="FitzGerald M."/>
            <person name="Lui A."/>
            <person name="Macdonald J.P."/>
            <person name="Priest M."/>
            <person name="Orbach M.J."/>
            <person name="Galgiani J.N."/>
            <person name="Kirkland T.N."/>
            <person name="Cole G.T."/>
            <person name="Birren B.W."/>
            <person name="Henn M.R."/>
            <person name="Taylor J.W."/>
            <person name="Rounsley S.D."/>
        </authorList>
    </citation>
    <scope>NUCLEOTIDE SEQUENCE [LARGE SCALE GENOMIC DNA]</scope>
    <source>
        <strain evidence="3">RMSCC 3703</strain>
    </source>
</reference>
<evidence type="ECO:0000256" key="1">
    <source>
        <dbReference type="SAM" id="MobiDB-lite"/>
    </source>
</evidence>
<sequence length="125" mass="13331">MARNTRVNQGNLGGHRALAGIQNWRKRNHAVTPEKSASCAHHGTGQPGRKKLPPLLLTRKGEKELRGEECHSVAKSITHKDTASFTSPDGPSRGGSSLTACYGKILTAARSPGHMNGDSQAAQNR</sequence>
<gene>
    <name evidence="2" type="ORF">CISG_09588</name>
</gene>
<dbReference type="EMBL" id="DS268216">
    <property type="protein sequence ID" value="KMU82152.1"/>
    <property type="molecule type" value="Genomic_DNA"/>
</dbReference>
<feature type="region of interest" description="Disordered" evidence="1">
    <location>
        <begin position="28"/>
        <end position="53"/>
    </location>
</feature>
<dbReference type="Proteomes" id="UP000054559">
    <property type="component" value="Unassembled WGS sequence"/>
</dbReference>
<evidence type="ECO:0000313" key="3">
    <source>
        <dbReference type="Proteomes" id="UP000054559"/>
    </source>
</evidence>
<name>A0A0J8U5E5_COCIT</name>
<proteinExistence type="predicted"/>
<organism evidence="2 3">
    <name type="scientific">Coccidioides immitis RMSCC 3703</name>
    <dbReference type="NCBI Taxonomy" id="454286"/>
    <lineage>
        <taxon>Eukaryota</taxon>
        <taxon>Fungi</taxon>
        <taxon>Dikarya</taxon>
        <taxon>Ascomycota</taxon>
        <taxon>Pezizomycotina</taxon>
        <taxon>Eurotiomycetes</taxon>
        <taxon>Eurotiomycetidae</taxon>
        <taxon>Onygenales</taxon>
        <taxon>Onygenaceae</taxon>
        <taxon>Coccidioides</taxon>
    </lineage>
</organism>
<evidence type="ECO:0000313" key="2">
    <source>
        <dbReference type="EMBL" id="KMU82152.1"/>
    </source>
</evidence>